<dbReference type="CDD" id="cd00796">
    <property type="entry name" value="INT_Rci_Hp1_C"/>
    <property type="match status" value="1"/>
</dbReference>
<dbReference type="EMBL" id="RXLQ01000008">
    <property type="protein sequence ID" value="RSZ58060.1"/>
    <property type="molecule type" value="Genomic_DNA"/>
</dbReference>
<dbReference type="Proteomes" id="UP000278085">
    <property type="component" value="Unassembled WGS sequence"/>
</dbReference>
<evidence type="ECO:0000313" key="4">
    <source>
        <dbReference type="EMBL" id="RSZ58060.1"/>
    </source>
</evidence>
<keyword evidence="5" id="KW-1185">Reference proteome</keyword>
<sequence>MASIKTTPSGTFQLSVKNKLLPKTFWATFDTFEEAKRYGQQLDGLLAQGIVPASLLEPRKGPSTSWSLKRCIAEYVRANTLPVSETKLLGTIENQMLGVTSANMNFEWAESWIRTMKRQLNLAPSTIRHRHGALARCLDWILRTRPEILAQNPLRLLKRGFAAYSVDDERHVLANGGTVKVDTERDRRLDPEEEERVLAVLADASPERTFFILALETAMRMRECYTLLVGQVSTKKRTIHLERTKNGDDRQVPLSTPALALLAEYMSANADHIAKREGRLFPFWSGDASVYVLDATTADLSAKFKAHFTAAKVEDFGFHDLRHEATCRLYEKTTLSDVLIAKITGHRDLRMLKRYASLRGSDLAARLW</sequence>
<dbReference type="AlphaFoldDB" id="A0A430HKM4"/>
<dbReference type="PANTHER" id="PTHR30349">
    <property type="entry name" value="PHAGE INTEGRASE-RELATED"/>
    <property type="match status" value="1"/>
</dbReference>
<dbReference type="InterPro" id="IPR013762">
    <property type="entry name" value="Integrase-like_cat_sf"/>
</dbReference>
<dbReference type="OrthoDB" id="662444at2"/>
<keyword evidence="1" id="KW-0229">DNA integration</keyword>
<name>A0A430HKM4_9BURK</name>
<dbReference type="InterPro" id="IPR011010">
    <property type="entry name" value="DNA_brk_join_enz"/>
</dbReference>
<evidence type="ECO:0000313" key="5">
    <source>
        <dbReference type="Proteomes" id="UP000278085"/>
    </source>
</evidence>
<evidence type="ECO:0000259" key="3">
    <source>
        <dbReference type="PROSITE" id="PS51898"/>
    </source>
</evidence>
<keyword evidence="2" id="KW-0233">DNA recombination</keyword>
<gene>
    <name evidence="4" type="ORF">EJB06_17350</name>
</gene>
<dbReference type="PROSITE" id="PS51898">
    <property type="entry name" value="TYR_RECOMBINASE"/>
    <property type="match status" value="1"/>
</dbReference>
<dbReference type="InterPro" id="IPR002104">
    <property type="entry name" value="Integrase_catalytic"/>
</dbReference>
<organism evidence="4 5">
    <name type="scientific">Massilia atriviolacea</name>
    <dbReference type="NCBI Taxonomy" id="2495579"/>
    <lineage>
        <taxon>Bacteria</taxon>
        <taxon>Pseudomonadati</taxon>
        <taxon>Pseudomonadota</taxon>
        <taxon>Betaproteobacteria</taxon>
        <taxon>Burkholderiales</taxon>
        <taxon>Oxalobacteraceae</taxon>
        <taxon>Telluria group</taxon>
        <taxon>Massilia</taxon>
    </lineage>
</organism>
<dbReference type="GO" id="GO:0003677">
    <property type="term" value="F:DNA binding"/>
    <property type="evidence" value="ECO:0007669"/>
    <property type="project" value="InterPro"/>
</dbReference>
<reference evidence="4 5" key="1">
    <citation type="submission" date="2018-12" db="EMBL/GenBank/DDBJ databases">
        <authorList>
            <person name="Yang E."/>
        </authorList>
    </citation>
    <scope>NUCLEOTIDE SEQUENCE [LARGE SCALE GENOMIC DNA]</scope>
    <source>
        <strain evidence="4 5">SOD</strain>
    </source>
</reference>
<feature type="domain" description="Tyr recombinase" evidence="3">
    <location>
        <begin position="184"/>
        <end position="368"/>
    </location>
</feature>
<dbReference type="Gene3D" id="1.10.443.10">
    <property type="entry name" value="Intergrase catalytic core"/>
    <property type="match status" value="1"/>
</dbReference>
<accession>A0A430HKM4</accession>
<proteinExistence type="predicted"/>
<dbReference type="PANTHER" id="PTHR30349:SF94">
    <property type="entry name" value="INTEGRASE_RECOMBINASE HI_1414-RELATED"/>
    <property type="match status" value="1"/>
</dbReference>
<dbReference type="GO" id="GO:0006310">
    <property type="term" value="P:DNA recombination"/>
    <property type="evidence" value="ECO:0007669"/>
    <property type="project" value="UniProtKB-KW"/>
</dbReference>
<dbReference type="SUPFAM" id="SSF56349">
    <property type="entry name" value="DNA breaking-rejoining enzymes"/>
    <property type="match status" value="1"/>
</dbReference>
<dbReference type="GO" id="GO:0015074">
    <property type="term" value="P:DNA integration"/>
    <property type="evidence" value="ECO:0007669"/>
    <property type="project" value="UniProtKB-KW"/>
</dbReference>
<dbReference type="InterPro" id="IPR050090">
    <property type="entry name" value="Tyrosine_recombinase_XerCD"/>
</dbReference>
<comment type="caution">
    <text evidence="4">The sequence shown here is derived from an EMBL/GenBank/DDBJ whole genome shotgun (WGS) entry which is preliminary data.</text>
</comment>
<protein>
    <submittedName>
        <fullName evidence="4">Site-specific integrase</fullName>
    </submittedName>
</protein>
<evidence type="ECO:0000256" key="2">
    <source>
        <dbReference type="ARBA" id="ARBA00023172"/>
    </source>
</evidence>
<dbReference type="Pfam" id="PF00589">
    <property type="entry name" value="Phage_integrase"/>
    <property type="match status" value="1"/>
</dbReference>
<evidence type="ECO:0000256" key="1">
    <source>
        <dbReference type="ARBA" id="ARBA00022908"/>
    </source>
</evidence>